<reference evidence="1" key="1">
    <citation type="submission" date="2024-09" db="EMBL/GenBank/DDBJ databases">
        <title>Draft Genome Sequences of Neofusicoccum parvum.</title>
        <authorList>
            <person name="Ashida A."/>
            <person name="Camagna M."/>
            <person name="Tanaka A."/>
            <person name="Takemoto D."/>
        </authorList>
    </citation>
    <scope>NUCLEOTIDE SEQUENCE</scope>
    <source>
        <strain evidence="1">PPO83</strain>
    </source>
</reference>
<evidence type="ECO:0000313" key="2">
    <source>
        <dbReference type="Proteomes" id="UP001165186"/>
    </source>
</evidence>
<organism evidence="1 2">
    <name type="scientific">Neofusicoccum parvum</name>
    <dbReference type="NCBI Taxonomy" id="310453"/>
    <lineage>
        <taxon>Eukaryota</taxon>
        <taxon>Fungi</taxon>
        <taxon>Dikarya</taxon>
        <taxon>Ascomycota</taxon>
        <taxon>Pezizomycotina</taxon>
        <taxon>Dothideomycetes</taxon>
        <taxon>Dothideomycetes incertae sedis</taxon>
        <taxon>Botryosphaeriales</taxon>
        <taxon>Botryosphaeriaceae</taxon>
        <taxon>Neofusicoccum</taxon>
    </lineage>
</organism>
<gene>
    <name evidence="1" type="primary">g3507</name>
    <name evidence="1" type="ORF">NpPPO83_00003507</name>
</gene>
<proteinExistence type="predicted"/>
<keyword evidence="2" id="KW-1185">Reference proteome</keyword>
<dbReference type="EMBL" id="BSXG01000095">
    <property type="protein sequence ID" value="GME40817.1"/>
    <property type="molecule type" value="Genomic_DNA"/>
</dbReference>
<dbReference type="Proteomes" id="UP001165186">
    <property type="component" value="Unassembled WGS sequence"/>
</dbReference>
<comment type="caution">
    <text evidence="1">The sequence shown here is derived from an EMBL/GenBank/DDBJ whole genome shotgun (WGS) entry which is preliminary data.</text>
</comment>
<protein>
    <submittedName>
        <fullName evidence="1">Uncharacterized protein LTHEOB_5748</fullName>
    </submittedName>
</protein>
<evidence type="ECO:0000313" key="1">
    <source>
        <dbReference type="EMBL" id="GME40817.1"/>
    </source>
</evidence>
<accession>A0ACB5SH42</accession>
<sequence>MADPAAERLAQRAPAPQYLHDGDPSKASYHLVKAFKNVLAGITSPDEGAKRLESVVMSQGDRFWDTYETVIVHITNGASELTSDIVLQRLAALTAALTRLPDAKNNGNETLTWKDNLGVQGKAEPGVAIIHNGQYLWADLPSMSGGLRALWNGELRIIPAHHLILTTS</sequence>
<name>A0ACB5SH42_9PEZI</name>